<dbReference type="EMBL" id="LR778175">
    <property type="protein sequence ID" value="CAB1276757.1"/>
    <property type="molecule type" value="Genomic_DNA"/>
</dbReference>
<sequence>MRGIQVEIIKDENRFSSLKPQWNKLVDQNSGSSIFLYHEWFDSAWQWCCVEGAKLWILIVWEDSILIGICPLIQSIQKIRTLSLSVIEFLSIPDTQLNDVIIAPKKEEIVASTLANWFIEYKSTWDLISLGKLPTPANASFLQEVFKELGYYQSVKEETRNHFIALKGSWNSFYKDCSRRMKKGNNLAANRLTHAGEIKLEWIRESSQVKQMLQSVINLSILSWKKKELGALNKEGPLAFIKRLTEHGACSHWVSIWILYLDNIPTAYEYQLIHKDNIYALRSDYDTSKAWLSPGTYLNWKIIEQLFQQSLIRYYFGPGDNAYKLRWTETAEPLKKICIYNRNVTAHIFYCLEEQIIPKLRYLRNLINKQLLHN</sequence>
<proteinExistence type="predicted"/>
<dbReference type="Proteomes" id="UP000516072">
    <property type="component" value="Chromosome"/>
</dbReference>
<reference evidence="2 3" key="1">
    <citation type="submission" date="2020-03" db="EMBL/GenBank/DDBJ databases">
        <authorList>
            <person name="Picone N."/>
        </authorList>
    </citation>
    <scope>NUCLEOTIDE SEQUENCE [LARGE SCALE GENOMIC DNA]</scope>
    <source>
        <strain evidence="2">NSCAC1</strain>
    </source>
</reference>
<dbReference type="InterPro" id="IPR038740">
    <property type="entry name" value="BioF2-like_GNAT_dom"/>
</dbReference>
<organism evidence="2 3">
    <name type="scientific">Candidatus Nitrosacidococcus tergens</name>
    <dbReference type="NCBI Taxonomy" id="553981"/>
    <lineage>
        <taxon>Bacteria</taxon>
        <taxon>Pseudomonadati</taxon>
        <taxon>Pseudomonadota</taxon>
        <taxon>Gammaproteobacteria</taxon>
        <taxon>Chromatiales</taxon>
        <taxon>Chromatiaceae</taxon>
        <taxon>Candidatus Nitrosacidococcus</taxon>
    </lineage>
</organism>
<dbReference type="Gene3D" id="3.40.630.30">
    <property type="match status" value="1"/>
</dbReference>
<dbReference type="KEGG" id="ntg:NSCAC_1331"/>
<dbReference type="AlphaFoldDB" id="A0A7G1QBN3"/>
<dbReference type="RefSeq" id="WP_197744021.1">
    <property type="nucleotide sequence ID" value="NZ_LR778175.1"/>
</dbReference>
<evidence type="ECO:0000259" key="1">
    <source>
        <dbReference type="Pfam" id="PF13480"/>
    </source>
</evidence>
<name>A0A7G1QBN3_9GAMM</name>
<gene>
    <name evidence="2" type="ORF">NSCAC_1331</name>
</gene>
<dbReference type="SUPFAM" id="SSF55729">
    <property type="entry name" value="Acyl-CoA N-acyltransferases (Nat)"/>
    <property type="match status" value="1"/>
</dbReference>
<protein>
    <submittedName>
        <fullName evidence="2">Putative Cellulose biosynthesis-like protein</fullName>
    </submittedName>
</protein>
<feature type="domain" description="BioF2-like acetyltransferase" evidence="1">
    <location>
        <begin position="188"/>
        <end position="324"/>
    </location>
</feature>
<dbReference type="Pfam" id="PF13480">
    <property type="entry name" value="Acetyltransf_6"/>
    <property type="match status" value="1"/>
</dbReference>
<keyword evidence="3" id="KW-1185">Reference proteome</keyword>
<evidence type="ECO:0000313" key="3">
    <source>
        <dbReference type="Proteomes" id="UP000516072"/>
    </source>
</evidence>
<accession>A0A7G1QBN3</accession>
<evidence type="ECO:0000313" key="2">
    <source>
        <dbReference type="EMBL" id="CAB1276757.1"/>
    </source>
</evidence>
<dbReference type="InterPro" id="IPR016181">
    <property type="entry name" value="Acyl_CoA_acyltransferase"/>
</dbReference>